<dbReference type="AlphaFoldDB" id="A0A7X1AWL5"/>
<evidence type="ECO:0000313" key="12">
    <source>
        <dbReference type="EMBL" id="MBC2601272.1"/>
    </source>
</evidence>
<dbReference type="GO" id="GO:0016989">
    <property type="term" value="F:sigma factor antagonist activity"/>
    <property type="evidence" value="ECO:0007669"/>
    <property type="project" value="TreeGrafter"/>
</dbReference>
<evidence type="ECO:0000256" key="9">
    <source>
        <dbReference type="SAM" id="Coils"/>
    </source>
</evidence>
<keyword evidence="5 10" id="KW-1133">Transmembrane helix</keyword>
<dbReference type="Pfam" id="PF10099">
    <property type="entry name" value="RskA_C"/>
    <property type="match status" value="1"/>
</dbReference>
<keyword evidence="13" id="KW-1185">Reference proteome</keyword>
<evidence type="ECO:0000313" key="13">
    <source>
        <dbReference type="Proteomes" id="UP000525652"/>
    </source>
</evidence>
<evidence type="ECO:0000256" key="10">
    <source>
        <dbReference type="SAM" id="Phobius"/>
    </source>
</evidence>
<keyword evidence="3" id="KW-1003">Cell membrane</keyword>
<evidence type="ECO:0000259" key="11">
    <source>
        <dbReference type="Pfam" id="PF10099"/>
    </source>
</evidence>
<dbReference type="EMBL" id="JACHVA010000052">
    <property type="protein sequence ID" value="MBC2601272.1"/>
    <property type="molecule type" value="Genomic_DNA"/>
</dbReference>
<proteinExistence type="predicted"/>
<evidence type="ECO:0000256" key="7">
    <source>
        <dbReference type="ARBA" id="ARBA00029829"/>
    </source>
</evidence>
<keyword evidence="9" id="KW-0175">Coiled coil</keyword>
<protein>
    <recommendedName>
        <fullName evidence="8">Regulator of SigK</fullName>
    </recommendedName>
    <alternativeName>
        <fullName evidence="7">Sigma-K anti-sigma factor RskA</fullName>
    </alternativeName>
</protein>
<dbReference type="GO" id="GO:0005886">
    <property type="term" value="C:plasma membrane"/>
    <property type="evidence" value="ECO:0007669"/>
    <property type="project" value="UniProtKB-SubCell"/>
</dbReference>
<evidence type="ECO:0000256" key="1">
    <source>
        <dbReference type="ARBA" id="ARBA00004167"/>
    </source>
</evidence>
<dbReference type="InterPro" id="IPR018764">
    <property type="entry name" value="RskA_C"/>
</dbReference>
<dbReference type="Gene3D" id="1.10.10.1320">
    <property type="entry name" value="Anti-sigma factor, zinc-finger domain"/>
    <property type="match status" value="1"/>
</dbReference>
<evidence type="ECO:0000256" key="8">
    <source>
        <dbReference type="ARBA" id="ARBA00030803"/>
    </source>
</evidence>
<dbReference type="PANTHER" id="PTHR37461:SF1">
    <property type="entry name" value="ANTI-SIGMA-K FACTOR RSKA"/>
    <property type="match status" value="1"/>
</dbReference>
<name>A0A7X1AWL5_9BACT</name>
<keyword evidence="6 10" id="KW-0472">Membrane</keyword>
<sequence length="254" mass="27722">MNKELEDTALAYILGDLDEAQSRAFEQKLEGDPQLAAHVQELARGHETLALATPEAEAPAHIPDQILAAAKRSGEKETTPHENSKIVSFWSSPAWAVAAGFALCLAAYAFFTLRGEQEQLNRLRRQIATLQESSSVLSNLRVIPFEAQEENFAGSQTVALWDSQKKTAYLVAGSLPDAPHDHAYQIWALDDTQEDPIPGETFASGQEFMAFENFESNPQEERSLRFAVSIEPTGGSPAPTGPVVLVSAEVETRS</sequence>
<dbReference type="InterPro" id="IPR051474">
    <property type="entry name" value="Anti-sigma-K/W_factor"/>
</dbReference>
<evidence type="ECO:0000256" key="6">
    <source>
        <dbReference type="ARBA" id="ARBA00023136"/>
    </source>
</evidence>
<dbReference type="InterPro" id="IPR041916">
    <property type="entry name" value="Anti_sigma_zinc_sf"/>
</dbReference>
<evidence type="ECO:0000256" key="3">
    <source>
        <dbReference type="ARBA" id="ARBA00022475"/>
    </source>
</evidence>
<comment type="caution">
    <text evidence="12">The sequence shown here is derived from an EMBL/GenBank/DDBJ whole genome shotgun (WGS) entry which is preliminary data.</text>
</comment>
<reference evidence="12 13" key="1">
    <citation type="submission" date="2020-07" db="EMBL/GenBank/DDBJ databases">
        <authorList>
            <person name="Feng X."/>
        </authorList>
    </citation>
    <scope>NUCLEOTIDE SEQUENCE [LARGE SCALE GENOMIC DNA]</scope>
    <source>
        <strain evidence="12 13">JCM14086</strain>
    </source>
</reference>
<dbReference type="GO" id="GO:0006417">
    <property type="term" value="P:regulation of translation"/>
    <property type="evidence" value="ECO:0007669"/>
    <property type="project" value="TreeGrafter"/>
</dbReference>
<evidence type="ECO:0000256" key="2">
    <source>
        <dbReference type="ARBA" id="ARBA00004236"/>
    </source>
</evidence>
<gene>
    <name evidence="12" type="ORF">H5P30_05735</name>
</gene>
<feature type="transmembrane region" description="Helical" evidence="10">
    <location>
        <begin position="94"/>
        <end position="113"/>
    </location>
</feature>
<organism evidence="12 13">
    <name type="scientific">Puniceicoccus vermicola</name>
    <dbReference type="NCBI Taxonomy" id="388746"/>
    <lineage>
        <taxon>Bacteria</taxon>
        <taxon>Pseudomonadati</taxon>
        <taxon>Verrucomicrobiota</taxon>
        <taxon>Opitutia</taxon>
        <taxon>Puniceicoccales</taxon>
        <taxon>Puniceicoccaceae</taxon>
        <taxon>Puniceicoccus</taxon>
    </lineage>
</organism>
<evidence type="ECO:0000256" key="4">
    <source>
        <dbReference type="ARBA" id="ARBA00022692"/>
    </source>
</evidence>
<dbReference type="RefSeq" id="WP_185691993.1">
    <property type="nucleotide sequence ID" value="NZ_JACHVA010000052.1"/>
</dbReference>
<dbReference type="Proteomes" id="UP000525652">
    <property type="component" value="Unassembled WGS sequence"/>
</dbReference>
<feature type="domain" description="Anti-sigma K factor RskA C-terminal" evidence="11">
    <location>
        <begin position="98"/>
        <end position="243"/>
    </location>
</feature>
<feature type="coiled-coil region" evidence="9">
    <location>
        <begin position="113"/>
        <end position="140"/>
    </location>
</feature>
<accession>A0A7X1AWL5</accession>
<dbReference type="PANTHER" id="PTHR37461">
    <property type="entry name" value="ANTI-SIGMA-K FACTOR RSKA"/>
    <property type="match status" value="1"/>
</dbReference>
<comment type="subcellular location">
    <subcellularLocation>
        <location evidence="2">Cell membrane</location>
    </subcellularLocation>
    <subcellularLocation>
        <location evidence="1">Membrane</location>
        <topology evidence="1">Single-pass membrane protein</topology>
    </subcellularLocation>
</comment>
<keyword evidence="4 10" id="KW-0812">Transmembrane</keyword>
<evidence type="ECO:0000256" key="5">
    <source>
        <dbReference type="ARBA" id="ARBA00022989"/>
    </source>
</evidence>